<protein>
    <recommendedName>
        <fullName evidence="4">AGA1 A-agglutinin anchor subunit</fullName>
    </recommendedName>
</protein>
<feature type="compositionally biased region" description="Low complexity" evidence="1">
    <location>
        <begin position="154"/>
        <end position="164"/>
    </location>
</feature>
<evidence type="ECO:0008006" key="4">
    <source>
        <dbReference type="Google" id="ProtNLM"/>
    </source>
</evidence>
<dbReference type="OrthoDB" id="5429993at2759"/>
<keyword evidence="3" id="KW-1185">Reference proteome</keyword>
<evidence type="ECO:0000313" key="2">
    <source>
        <dbReference type="EMBL" id="KAG9245084.1"/>
    </source>
</evidence>
<dbReference type="Proteomes" id="UP000887226">
    <property type="component" value="Unassembled WGS sequence"/>
</dbReference>
<evidence type="ECO:0000256" key="1">
    <source>
        <dbReference type="SAM" id="MobiDB-lite"/>
    </source>
</evidence>
<dbReference type="EMBL" id="MU253866">
    <property type="protein sequence ID" value="KAG9245084.1"/>
    <property type="molecule type" value="Genomic_DNA"/>
</dbReference>
<reference evidence="2" key="1">
    <citation type="journal article" date="2021" name="IMA Fungus">
        <title>Genomic characterization of three marine fungi, including Emericellopsis atlantica sp. nov. with signatures of a generalist lifestyle and marine biomass degradation.</title>
        <authorList>
            <person name="Hagestad O.C."/>
            <person name="Hou L."/>
            <person name="Andersen J.H."/>
            <person name="Hansen E.H."/>
            <person name="Altermark B."/>
            <person name="Li C."/>
            <person name="Kuhnert E."/>
            <person name="Cox R.J."/>
            <person name="Crous P.W."/>
            <person name="Spatafora J.W."/>
            <person name="Lail K."/>
            <person name="Amirebrahimi M."/>
            <person name="Lipzen A."/>
            <person name="Pangilinan J."/>
            <person name="Andreopoulos W."/>
            <person name="Hayes R.D."/>
            <person name="Ng V."/>
            <person name="Grigoriev I.V."/>
            <person name="Jackson S.A."/>
            <person name="Sutton T.D.S."/>
            <person name="Dobson A.D.W."/>
            <person name="Rama T."/>
        </authorList>
    </citation>
    <scope>NUCLEOTIDE SEQUENCE</scope>
    <source>
        <strain evidence="2">TRa3180A</strain>
    </source>
</reference>
<accession>A0A9P8CFF0</accession>
<proteinExistence type="predicted"/>
<feature type="compositionally biased region" description="Polar residues" evidence="1">
    <location>
        <begin position="30"/>
        <end position="51"/>
    </location>
</feature>
<evidence type="ECO:0000313" key="3">
    <source>
        <dbReference type="Proteomes" id="UP000887226"/>
    </source>
</evidence>
<feature type="region of interest" description="Disordered" evidence="1">
    <location>
        <begin position="1"/>
        <end position="189"/>
    </location>
</feature>
<feature type="compositionally biased region" description="Polar residues" evidence="1">
    <location>
        <begin position="117"/>
        <end position="143"/>
    </location>
</feature>
<dbReference type="AlphaFoldDB" id="A0A9P8CFF0"/>
<comment type="caution">
    <text evidence="2">The sequence shown here is derived from an EMBL/GenBank/DDBJ whole genome shotgun (WGS) entry which is preliminary data.</text>
</comment>
<sequence length="467" mass="50929">MSAIPSRTRSLRKPGDNITSRYERPVSKAIGTSGQLADSNGSQNGSKSPSRLPTVRTSRPASISSRPPSVSSMRPPMHKPSLSKPTASGLQRSRSNRISNVSISTSTTTEPTKQDRSQPLITTSRHIRNPSTSSISLAASTRNPAPKQGHTRTKSSSTLLTSSTILRPPARAADDGLPPPRASMRAPPAEAPQLKKPAFATYQQHFSPAKNPGPKPLTAAYLAPPSPSKLPANIAISAETAKLQNELLQLHILHQNAESVGNEWRASAKQKLGERFQGVVRENEELVELERDGIERENAVALLSWGEVGHLGGVGEKVQILDEIVTGVWNLGESGGKYARIVRRFERWLNCCRSILDSREADEVHGDIMFIEEMDQTWKGDCQMLERKLEGWRDYLRDLGKPDGKSSLAATIEGYGSMIRGMLMELSTMAQIERDAMASEAELIKSANCDDDDDTNIPTAGAVWRST</sequence>
<name>A0A9P8CFF0_9HELO</name>
<feature type="compositionally biased region" description="Low complexity" evidence="1">
    <location>
        <begin position="56"/>
        <end position="75"/>
    </location>
</feature>
<feature type="compositionally biased region" description="Low complexity" evidence="1">
    <location>
        <begin position="92"/>
        <end position="109"/>
    </location>
</feature>
<organism evidence="2 3">
    <name type="scientific">Calycina marina</name>
    <dbReference type="NCBI Taxonomy" id="1763456"/>
    <lineage>
        <taxon>Eukaryota</taxon>
        <taxon>Fungi</taxon>
        <taxon>Dikarya</taxon>
        <taxon>Ascomycota</taxon>
        <taxon>Pezizomycotina</taxon>
        <taxon>Leotiomycetes</taxon>
        <taxon>Helotiales</taxon>
        <taxon>Pezizellaceae</taxon>
        <taxon>Calycina</taxon>
    </lineage>
</organism>
<gene>
    <name evidence="2" type="ORF">BJ878DRAFT_37355</name>
</gene>